<dbReference type="Pfam" id="PF01321">
    <property type="entry name" value="Creatinase_N"/>
    <property type="match status" value="1"/>
</dbReference>
<gene>
    <name evidence="5" type="ORF">BXT84_05770</name>
</gene>
<dbReference type="InterPro" id="IPR000587">
    <property type="entry name" value="Creatinase_N"/>
</dbReference>
<keyword evidence="2" id="KW-0378">Hydrolase</keyword>
<dbReference type="EMBL" id="CP019454">
    <property type="protein sequence ID" value="AUW95426.1"/>
    <property type="molecule type" value="Genomic_DNA"/>
</dbReference>
<keyword evidence="1" id="KW-0479">Metal-binding</keyword>
<dbReference type="InterPro" id="IPR001131">
    <property type="entry name" value="Peptidase_M24B_aminopep-P_CS"/>
</dbReference>
<evidence type="ECO:0000313" key="5">
    <source>
        <dbReference type="EMBL" id="AUW95426.1"/>
    </source>
</evidence>
<sequence>MSVYARRIAKLWERPNALVDAYLIVSPENRFYLSGFTGSAGWLLIGKHSRVLLTDFRYAEQAAAQAPDYEVVVVPRLTQGLAGRVGDSGWKTIGIETHRVTVQMLDQWRNALPGIEWVAAAGHVESLRLVKDANEVARIHKASDIADQALKSITPLIRPGISERAIAVALEHAMRELGADALSFPTIVASGPRGSLPHAEPSTRLLEAQDLVTIDFGAVFDHYHSDETVTWPVSDSQANGRQREIYDIVKQAQTAGLQVLKPGIRVSAVDQATRNVIAQAGLGDYFGHGTGHGVGLEVHEDPFIGPHPLVDFELTVGMVITVEPGVYIPDVLGVRLEDTVVITATGYERLTHWDKQWGAL</sequence>
<name>A0ABM6RVD2_9FIRM</name>
<dbReference type="Pfam" id="PF00557">
    <property type="entry name" value="Peptidase_M24"/>
    <property type="match status" value="1"/>
</dbReference>
<keyword evidence="6" id="KW-1185">Reference proteome</keyword>
<evidence type="ECO:0000313" key="6">
    <source>
        <dbReference type="Proteomes" id="UP000325292"/>
    </source>
</evidence>
<dbReference type="PRINTS" id="PR00599">
    <property type="entry name" value="MAPEPTIDASE"/>
</dbReference>
<feature type="domain" description="Creatinase N-terminal" evidence="4">
    <location>
        <begin position="19"/>
        <end position="130"/>
    </location>
</feature>
<evidence type="ECO:0000256" key="1">
    <source>
        <dbReference type="ARBA" id="ARBA00022723"/>
    </source>
</evidence>
<dbReference type="PANTHER" id="PTHR46112:SF3">
    <property type="entry name" value="AMINOPEPTIDASE YPDF"/>
    <property type="match status" value="1"/>
</dbReference>
<evidence type="ECO:0008006" key="7">
    <source>
        <dbReference type="Google" id="ProtNLM"/>
    </source>
</evidence>
<evidence type="ECO:0000259" key="4">
    <source>
        <dbReference type="Pfam" id="PF01321"/>
    </source>
</evidence>
<dbReference type="InterPro" id="IPR001714">
    <property type="entry name" value="Pept_M24_MAP"/>
</dbReference>
<dbReference type="Gene3D" id="3.90.230.10">
    <property type="entry name" value="Creatinase/methionine aminopeptidase superfamily"/>
    <property type="match status" value="1"/>
</dbReference>
<proteinExistence type="predicted"/>
<dbReference type="PROSITE" id="PS00491">
    <property type="entry name" value="PROLINE_PEPTIDASE"/>
    <property type="match status" value="1"/>
</dbReference>
<dbReference type="CDD" id="cd01092">
    <property type="entry name" value="APP-like"/>
    <property type="match status" value="1"/>
</dbReference>
<dbReference type="Gene3D" id="3.40.350.10">
    <property type="entry name" value="Creatinase/prolidase N-terminal domain"/>
    <property type="match status" value="1"/>
</dbReference>
<dbReference type="InterPro" id="IPR050659">
    <property type="entry name" value="Peptidase_M24B"/>
</dbReference>
<protein>
    <recommendedName>
        <fullName evidence="7">Peptidase M24</fullName>
    </recommendedName>
</protein>
<feature type="domain" description="Peptidase M24" evidence="3">
    <location>
        <begin position="138"/>
        <end position="344"/>
    </location>
</feature>
<dbReference type="RefSeq" id="WP_103375509.1">
    <property type="nucleotide sequence ID" value="NZ_CP133983.1"/>
</dbReference>
<reference evidence="5 6" key="1">
    <citation type="journal article" date="2019" name="Sci. Rep.">
        <title>Sulfobacillus thermotolerans: new insights into resistance and metabolic capacities of acidophilic chemolithotrophs.</title>
        <authorList>
            <person name="Panyushkina A.E."/>
            <person name="Babenko V.V."/>
            <person name="Nikitina A.S."/>
            <person name="Selezneva O.V."/>
            <person name="Tsaplina I.A."/>
            <person name="Letarova M.A."/>
            <person name="Kostryukova E.S."/>
            <person name="Letarov A.V."/>
        </authorList>
    </citation>
    <scope>NUCLEOTIDE SEQUENCE [LARGE SCALE GENOMIC DNA]</scope>
    <source>
        <strain evidence="5 6">Kr1</strain>
    </source>
</reference>
<dbReference type="InterPro" id="IPR036005">
    <property type="entry name" value="Creatinase/aminopeptidase-like"/>
</dbReference>
<evidence type="ECO:0000259" key="3">
    <source>
        <dbReference type="Pfam" id="PF00557"/>
    </source>
</evidence>
<dbReference type="SUPFAM" id="SSF55920">
    <property type="entry name" value="Creatinase/aminopeptidase"/>
    <property type="match status" value="1"/>
</dbReference>
<dbReference type="SUPFAM" id="SSF53092">
    <property type="entry name" value="Creatinase/prolidase N-terminal domain"/>
    <property type="match status" value="1"/>
</dbReference>
<evidence type="ECO:0000256" key="2">
    <source>
        <dbReference type="ARBA" id="ARBA00022801"/>
    </source>
</evidence>
<accession>A0ABM6RVD2</accession>
<organism evidence="5 6">
    <name type="scientific">Sulfobacillus thermotolerans</name>
    <dbReference type="NCBI Taxonomy" id="338644"/>
    <lineage>
        <taxon>Bacteria</taxon>
        <taxon>Bacillati</taxon>
        <taxon>Bacillota</taxon>
        <taxon>Clostridia</taxon>
        <taxon>Eubacteriales</taxon>
        <taxon>Clostridiales Family XVII. Incertae Sedis</taxon>
        <taxon>Sulfobacillus</taxon>
    </lineage>
</organism>
<dbReference type="InterPro" id="IPR029149">
    <property type="entry name" value="Creatin/AminoP/Spt16_N"/>
</dbReference>
<dbReference type="InterPro" id="IPR000994">
    <property type="entry name" value="Pept_M24"/>
</dbReference>
<dbReference type="PANTHER" id="PTHR46112">
    <property type="entry name" value="AMINOPEPTIDASE"/>
    <property type="match status" value="1"/>
</dbReference>
<dbReference type="Proteomes" id="UP000325292">
    <property type="component" value="Chromosome"/>
</dbReference>